<reference evidence="1" key="2">
    <citation type="submission" date="2021-08" db="EMBL/GenBank/DDBJ databases">
        <authorList>
            <person name="Eriksson T."/>
        </authorList>
    </citation>
    <scope>NUCLEOTIDE SEQUENCE</scope>
    <source>
        <strain evidence="1">Stoneville</strain>
        <tissue evidence="1">Whole head</tissue>
    </source>
</reference>
<evidence type="ECO:0000313" key="1">
    <source>
        <dbReference type="EMBL" id="KAH0815319.1"/>
    </source>
</evidence>
<keyword evidence="2" id="KW-1185">Reference proteome</keyword>
<dbReference type="AlphaFoldDB" id="A0A8J6LB26"/>
<dbReference type="SUPFAM" id="SSF48403">
    <property type="entry name" value="Ankyrin repeat"/>
    <property type="match status" value="1"/>
</dbReference>
<organism evidence="1 2">
    <name type="scientific">Tenebrio molitor</name>
    <name type="common">Yellow mealworm beetle</name>
    <dbReference type="NCBI Taxonomy" id="7067"/>
    <lineage>
        <taxon>Eukaryota</taxon>
        <taxon>Metazoa</taxon>
        <taxon>Ecdysozoa</taxon>
        <taxon>Arthropoda</taxon>
        <taxon>Hexapoda</taxon>
        <taxon>Insecta</taxon>
        <taxon>Pterygota</taxon>
        <taxon>Neoptera</taxon>
        <taxon>Endopterygota</taxon>
        <taxon>Coleoptera</taxon>
        <taxon>Polyphaga</taxon>
        <taxon>Cucujiformia</taxon>
        <taxon>Tenebrionidae</taxon>
        <taxon>Tenebrio</taxon>
    </lineage>
</organism>
<dbReference type="Gene3D" id="1.25.40.20">
    <property type="entry name" value="Ankyrin repeat-containing domain"/>
    <property type="match status" value="1"/>
</dbReference>
<dbReference type="EMBL" id="JABDTM020023248">
    <property type="protein sequence ID" value="KAH0815319.1"/>
    <property type="molecule type" value="Genomic_DNA"/>
</dbReference>
<dbReference type="Proteomes" id="UP000719412">
    <property type="component" value="Unassembled WGS sequence"/>
</dbReference>
<dbReference type="InterPro" id="IPR036770">
    <property type="entry name" value="Ankyrin_rpt-contain_sf"/>
</dbReference>
<sequence length="526" mass="60836">MGQAPPQRIPRQDVVVPDTLPQKLVFAASRGRMSILQDPQHSSDLYTARDSAGNNLLQVTIKYRKKQAFDYILSLADFPLEALNDRRETALVMALATSAEERGFIHRVKRYFAWELIKRGANVHALNSVGHSLLHKSIVYRAHKSALILMRRGVDVNARNSAGDTPLHLLVKSRYSGRSHEQATGLLYHGANPKTPDSQGREVFECALSSEPVVRRLVELVYDYTFDELEQYDLRLECLLQLALIDSPVFERILQLDVEVVVDEDLFEDYFRDLFRIKEKYLRILIERFEDLVVEIIEEGSNEFIFAKAFPVRNSRLVANIDLLLDSTVGHFLVDFFNSLRCCTYYVTWSREVNESRAVEMLLNMLSYGVKVRPSDFLLAYNKFGYGELFKHLLMMDVNFNLSYDSFIVSILPVVISNVTLDIHEIMAKNAASTRVKIDDLFYYFAHPKVRAFMREKATKELLLAKIDKLPRVPLLKEYARDAFRKFFVQRFGIKGPRQFYTLLKVLPIGRPIEEIITFDRMLYHV</sequence>
<protein>
    <submittedName>
        <fullName evidence="1">Uncharacterized protein</fullName>
    </submittedName>
</protein>
<reference evidence="1" key="1">
    <citation type="journal article" date="2020" name="J Insects Food Feed">
        <title>The yellow mealworm (Tenebrio molitor) genome: a resource for the emerging insects as food and feed industry.</title>
        <authorList>
            <person name="Eriksson T."/>
            <person name="Andere A."/>
            <person name="Kelstrup H."/>
            <person name="Emery V."/>
            <person name="Picard C."/>
        </authorList>
    </citation>
    <scope>NUCLEOTIDE SEQUENCE</scope>
    <source>
        <strain evidence="1">Stoneville</strain>
        <tissue evidence="1">Whole head</tissue>
    </source>
</reference>
<accession>A0A8J6LB26</accession>
<name>A0A8J6LB26_TENMO</name>
<comment type="caution">
    <text evidence="1">The sequence shown here is derived from an EMBL/GenBank/DDBJ whole genome shotgun (WGS) entry which is preliminary data.</text>
</comment>
<evidence type="ECO:0000313" key="2">
    <source>
        <dbReference type="Proteomes" id="UP000719412"/>
    </source>
</evidence>
<proteinExistence type="predicted"/>
<gene>
    <name evidence="1" type="ORF">GEV33_007472</name>
</gene>